<name>A0AAW1RMH8_9CHLO</name>
<protein>
    <recommendedName>
        <fullName evidence="3">SGNH hydrolase-type esterase domain-containing protein</fullName>
    </recommendedName>
</protein>
<dbReference type="AlphaFoldDB" id="A0AAW1RMH8"/>
<reference evidence="1 2" key="1">
    <citation type="journal article" date="2024" name="Nat. Commun.">
        <title>Phylogenomics reveals the evolutionary origins of lichenization in chlorophyte algae.</title>
        <authorList>
            <person name="Puginier C."/>
            <person name="Libourel C."/>
            <person name="Otte J."/>
            <person name="Skaloud P."/>
            <person name="Haon M."/>
            <person name="Grisel S."/>
            <person name="Petersen M."/>
            <person name="Berrin J.G."/>
            <person name="Delaux P.M."/>
            <person name="Dal Grande F."/>
            <person name="Keller J."/>
        </authorList>
    </citation>
    <scope>NUCLEOTIDE SEQUENCE [LARGE SCALE GENOMIC DNA]</scope>
    <source>
        <strain evidence="1 2">SAG 245.80</strain>
    </source>
</reference>
<proteinExistence type="predicted"/>
<dbReference type="Gene3D" id="3.40.50.1110">
    <property type="entry name" value="SGNH hydrolase"/>
    <property type="match status" value="1"/>
</dbReference>
<dbReference type="Proteomes" id="UP001445335">
    <property type="component" value="Unassembled WGS sequence"/>
</dbReference>
<dbReference type="SUPFAM" id="SSF52266">
    <property type="entry name" value="SGNH hydrolase"/>
    <property type="match status" value="1"/>
</dbReference>
<gene>
    <name evidence="1" type="ORF">WJX81_003076</name>
</gene>
<organism evidence="1 2">
    <name type="scientific">Elliptochloris bilobata</name>
    <dbReference type="NCBI Taxonomy" id="381761"/>
    <lineage>
        <taxon>Eukaryota</taxon>
        <taxon>Viridiplantae</taxon>
        <taxon>Chlorophyta</taxon>
        <taxon>core chlorophytes</taxon>
        <taxon>Trebouxiophyceae</taxon>
        <taxon>Trebouxiophyceae incertae sedis</taxon>
        <taxon>Elliptochloris clade</taxon>
        <taxon>Elliptochloris</taxon>
    </lineage>
</organism>
<comment type="caution">
    <text evidence="1">The sequence shown here is derived from an EMBL/GenBank/DDBJ whole genome shotgun (WGS) entry which is preliminary data.</text>
</comment>
<evidence type="ECO:0008006" key="3">
    <source>
        <dbReference type="Google" id="ProtNLM"/>
    </source>
</evidence>
<dbReference type="EMBL" id="JALJOU010000031">
    <property type="protein sequence ID" value="KAK9834843.1"/>
    <property type="molecule type" value="Genomic_DNA"/>
</dbReference>
<accession>A0AAW1RMH8</accession>
<keyword evidence="2" id="KW-1185">Reference proteome</keyword>
<sequence length="196" mass="21634">MTYWSAYQQRLAKEVSQADNAQGFDVAFYGDSILEHWLGTSQGTNWRGSAIYVSQYERLFGNASDFTSKVLAIAGDDLANLWWRVGQGGEWPKVHLPKLAVLMIGTNDLSDADCLETEDALLGAVPGILARMNGVLVAISNAPHIAIVGILPRGAAFWKSEQKWPWPNRYTNAIGYVNQGFAVRVAPYLFFSHAKP</sequence>
<evidence type="ECO:0000313" key="1">
    <source>
        <dbReference type="EMBL" id="KAK9834843.1"/>
    </source>
</evidence>
<evidence type="ECO:0000313" key="2">
    <source>
        <dbReference type="Proteomes" id="UP001445335"/>
    </source>
</evidence>
<dbReference type="InterPro" id="IPR036514">
    <property type="entry name" value="SGNH_hydro_sf"/>
</dbReference>